<feature type="transmembrane region" description="Helical" evidence="9">
    <location>
        <begin position="276"/>
        <end position="294"/>
    </location>
</feature>
<feature type="transmembrane region" description="Helical" evidence="9">
    <location>
        <begin position="89"/>
        <end position="115"/>
    </location>
</feature>
<dbReference type="GO" id="GO:1902600">
    <property type="term" value="P:proton transmembrane transport"/>
    <property type="evidence" value="ECO:0007669"/>
    <property type="project" value="InterPro"/>
</dbReference>
<protein>
    <recommendedName>
        <fullName evidence="10">Cation/H+ exchanger transmembrane domain-containing protein</fullName>
    </recommendedName>
</protein>
<feature type="transmembrane region" description="Helical" evidence="9">
    <location>
        <begin position="179"/>
        <end position="205"/>
    </location>
</feature>
<dbReference type="PANTHER" id="PTHR32507">
    <property type="entry name" value="NA(+)/H(+) ANTIPORTER 1"/>
    <property type="match status" value="1"/>
</dbReference>
<evidence type="ECO:0000259" key="10">
    <source>
        <dbReference type="Pfam" id="PF00999"/>
    </source>
</evidence>
<evidence type="ECO:0000256" key="7">
    <source>
        <dbReference type="ARBA" id="ARBA00023065"/>
    </source>
</evidence>
<dbReference type="InterPro" id="IPR038770">
    <property type="entry name" value="Na+/solute_symporter_sf"/>
</dbReference>
<keyword evidence="2" id="KW-0813">Transport</keyword>
<comment type="subcellular location">
    <subcellularLocation>
        <location evidence="1">Cell membrane</location>
        <topology evidence="1">Multi-pass membrane protein</topology>
    </subcellularLocation>
</comment>
<feature type="transmembrane region" description="Helical" evidence="9">
    <location>
        <begin position="151"/>
        <end position="173"/>
    </location>
</feature>
<feature type="transmembrane region" description="Helical" evidence="9">
    <location>
        <begin position="6"/>
        <end position="21"/>
    </location>
</feature>
<organism evidence="11 12">
    <name type="scientific">Trinickia dinghuensis</name>
    <dbReference type="NCBI Taxonomy" id="2291023"/>
    <lineage>
        <taxon>Bacteria</taxon>
        <taxon>Pseudomonadati</taxon>
        <taxon>Pseudomonadota</taxon>
        <taxon>Betaproteobacteria</taxon>
        <taxon>Burkholderiales</taxon>
        <taxon>Burkholderiaceae</taxon>
        <taxon>Trinickia</taxon>
    </lineage>
</organism>
<keyword evidence="7" id="KW-0406">Ion transport</keyword>
<feature type="transmembrane region" description="Helical" evidence="9">
    <location>
        <begin position="336"/>
        <end position="354"/>
    </location>
</feature>
<keyword evidence="6 9" id="KW-1133">Transmembrane helix</keyword>
<keyword evidence="3" id="KW-0050">Antiport</keyword>
<dbReference type="EMBL" id="QRGA01000001">
    <property type="protein sequence ID" value="RDV00862.1"/>
    <property type="molecule type" value="Genomic_DNA"/>
</dbReference>
<keyword evidence="12" id="KW-1185">Reference proteome</keyword>
<evidence type="ECO:0000256" key="4">
    <source>
        <dbReference type="ARBA" id="ARBA00022475"/>
    </source>
</evidence>
<dbReference type="Pfam" id="PF00999">
    <property type="entry name" value="Na_H_Exchanger"/>
    <property type="match status" value="1"/>
</dbReference>
<evidence type="ECO:0000256" key="3">
    <source>
        <dbReference type="ARBA" id="ARBA00022449"/>
    </source>
</evidence>
<evidence type="ECO:0000256" key="2">
    <source>
        <dbReference type="ARBA" id="ARBA00022448"/>
    </source>
</evidence>
<evidence type="ECO:0000256" key="6">
    <source>
        <dbReference type="ARBA" id="ARBA00022989"/>
    </source>
</evidence>
<feature type="transmembrane region" description="Helical" evidence="9">
    <location>
        <begin position="234"/>
        <end position="255"/>
    </location>
</feature>
<accession>A0A3D8K886</accession>
<dbReference type="InterPro" id="IPR006153">
    <property type="entry name" value="Cation/H_exchanger_TM"/>
</dbReference>
<gene>
    <name evidence="11" type="ORF">DWV00_03770</name>
</gene>
<dbReference type="Proteomes" id="UP000256838">
    <property type="component" value="Unassembled WGS sequence"/>
</dbReference>
<dbReference type="GO" id="GO:0005886">
    <property type="term" value="C:plasma membrane"/>
    <property type="evidence" value="ECO:0007669"/>
    <property type="project" value="UniProtKB-SubCell"/>
</dbReference>
<dbReference type="OrthoDB" id="643057at2"/>
<feature type="transmembrane region" description="Helical" evidence="9">
    <location>
        <begin position="121"/>
        <end position="139"/>
    </location>
</feature>
<evidence type="ECO:0000256" key="5">
    <source>
        <dbReference type="ARBA" id="ARBA00022692"/>
    </source>
</evidence>
<evidence type="ECO:0000256" key="8">
    <source>
        <dbReference type="ARBA" id="ARBA00023136"/>
    </source>
</evidence>
<keyword evidence="8 9" id="KW-0472">Membrane</keyword>
<evidence type="ECO:0000313" key="11">
    <source>
        <dbReference type="EMBL" id="RDV00862.1"/>
    </source>
</evidence>
<evidence type="ECO:0000256" key="1">
    <source>
        <dbReference type="ARBA" id="ARBA00004651"/>
    </source>
</evidence>
<name>A0A3D8K886_9BURK</name>
<feature type="transmembrane region" description="Helical" evidence="9">
    <location>
        <begin position="33"/>
        <end position="52"/>
    </location>
</feature>
<dbReference type="GO" id="GO:0015297">
    <property type="term" value="F:antiporter activity"/>
    <property type="evidence" value="ECO:0007669"/>
    <property type="project" value="UniProtKB-KW"/>
</dbReference>
<keyword evidence="5 9" id="KW-0812">Transmembrane</keyword>
<dbReference type="RefSeq" id="WP_115532133.1">
    <property type="nucleotide sequence ID" value="NZ_QRGA01000001.1"/>
</dbReference>
<evidence type="ECO:0000313" key="12">
    <source>
        <dbReference type="Proteomes" id="UP000256838"/>
    </source>
</evidence>
<keyword evidence="4" id="KW-1003">Cell membrane</keyword>
<feature type="transmembrane region" description="Helical" evidence="9">
    <location>
        <begin position="212"/>
        <end position="228"/>
    </location>
</feature>
<comment type="caution">
    <text evidence="11">The sequence shown here is derived from an EMBL/GenBank/DDBJ whole genome shotgun (WGS) entry which is preliminary data.</text>
</comment>
<sequence>MAPNALMIGTAAAVLLSYWFNHLSRSYRVPSVMLLLLAGVLVRVATHAYHATVALPQALISTLGTAGLVLIVLEGALDLRLDLGRRRFLLSTFGAAALGVGLTTVALGVMMSAVFGLPMPLALLAGAPFGVISSSVAIPTSEMLNRDEREFVIYESSWSDILGVMLFNALLVASMGGTVALHLIGGGFAVLALGVAVALGVYWLVGNLEGNVKFIPVLSALILVYALADAMHLSPLLIVLILGLTLNNSQLLHGIRWLRWMHNDALESELERLKHLTAELTFFVRTFFFLLLGYTTDITTLVDPHAWLYAIVIVVLVFALRWPALRLTTGPGKRQALWIAPRGLITATLFFSLPTRVSTLLPSATLVLVVLITGVVMSLGLKLEERGALGST</sequence>
<feature type="transmembrane region" description="Helical" evidence="9">
    <location>
        <begin position="360"/>
        <end position="381"/>
    </location>
</feature>
<evidence type="ECO:0000256" key="9">
    <source>
        <dbReference type="SAM" id="Phobius"/>
    </source>
</evidence>
<dbReference type="AlphaFoldDB" id="A0A3D8K886"/>
<dbReference type="PANTHER" id="PTHR32507:SF0">
    <property type="entry name" value="NA(+)_H(+) ANTIPORTER 2-RELATED"/>
    <property type="match status" value="1"/>
</dbReference>
<dbReference type="Gene3D" id="1.20.1530.20">
    <property type="match status" value="1"/>
</dbReference>
<feature type="domain" description="Cation/H+ exchanger transmembrane" evidence="10">
    <location>
        <begin position="13"/>
        <end position="381"/>
    </location>
</feature>
<proteinExistence type="predicted"/>
<reference evidence="11 12" key="1">
    <citation type="submission" date="2018-08" db="EMBL/GenBank/DDBJ databases">
        <title>Paraburkholderia sp. DHOM06 isolated from forest soil.</title>
        <authorList>
            <person name="Gao Z.-H."/>
            <person name="Qiu L.-H."/>
        </authorList>
    </citation>
    <scope>NUCLEOTIDE SEQUENCE [LARGE SCALE GENOMIC DNA]</scope>
    <source>
        <strain evidence="11 12">DHOM06</strain>
    </source>
</reference>
<feature type="transmembrane region" description="Helical" evidence="9">
    <location>
        <begin position="306"/>
        <end position="324"/>
    </location>
</feature>
<feature type="transmembrane region" description="Helical" evidence="9">
    <location>
        <begin position="58"/>
        <end position="77"/>
    </location>
</feature>